<reference evidence="1" key="1">
    <citation type="submission" date="2023-03" db="EMBL/GenBank/DDBJ databases">
        <title>Massive genome expansion in bonnet fungi (Mycena s.s.) driven by repeated elements and novel gene families across ecological guilds.</title>
        <authorList>
            <consortium name="Lawrence Berkeley National Laboratory"/>
            <person name="Harder C.B."/>
            <person name="Miyauchi S."/>
            <person name="Viragh M."/>
            <person name="Kuo A."/>
            <person name="Thoen E."/>
            <person name="Andreopoulos B."/>
            <person name="Lu D."/>
            <person name="Skrede I."/>
            <person name="Drula E."/>
            <person name="Henrissat B."/>
            <person name="Morin E."/>
            <person name="Kohler A."/>
            <person name="Barry K."/>
            <person name="LaButti K."/>
            <person name="Morin E."/>
            <person name="Salamov A."/>
            <person name="Lipzen A."/>
            <person name="Mereny Z."/>
            <person name="Hegedus B."/>
            <person name="Baldrian P."/>
            <person name="Stursova M."/>
            <person name="Weitz H."/>
            <person name="Taylor A."/>
            <person name="Grigoriev I.V."/>
            <person name="Nagy L.G."/>
            <person name="Martin F."/>
            <person name="Kauserud H."/>
        </authorList>
    </citation>
    <scope>NUCLEOTIDE SEQUENCE</scope>
    <source>
        <strain evidence="1">CBHHK182m</strain>
    </source>
</reference>
<evidence type="ECO:0000313" key="2">
    <source>
        <dbReference type="Proteomes" id="UP001215598"/>
    </source>
</evidence>
<evidence type="ECO:0000313" key="1">
    <source>
        <dbReference type="EMBL" id="KAJ7748606.1"/>
    </source>
</evidence>
<accession>A0AAD7IQV5</accession>
<keyword evidence="2" id="KW-1185">Reference proteome</keyword>
<protein>
    <recommendedName>
        <fullName evidence="3">F-box domain-containing protein</fullName>
    </recommendedName>
</protein>
<proteinExistence type="predicted"/>
<gene>
    <name evidence="1" type="ORF">B0H16DRAFT_1725426</name>
</gene>
<organism evidence="1 2">
    <name type="scientific">Mycena metata</name>
    <dbReference type="NCBI Taxonomy" id="1033252"/>
    <lineage>
        <taxon>Eukaryota</taxon>
        <taxon>Fungi</taxon>
        <taxon>Dikarya</taxon>
        <taxon>Basidiomycota</taxon>
        <taxon>Agaricomycotina</taxon>
        <taxon>Agaricomycetes</taxon>
        <taxon>Agaricomycetidae</taxon>
        <taxon>Agaricales</taxon>
        <taxon>Marasmiineae</taxon>
        <taxon>Mycenaceae</taxon>
        <taxon>Mycena</taxon>
    </lineage>
</organism>
<dbReference type="Proteomes" id="UP001215598">
    <property type="component" value="Unassembled WGS sequence"/>
</dbReference>
<evidence type="ECO:0008006" key="3">
    <source>
        <dbReference type="Google" id="ProtNLM"/>
    </source>
</evidence>
<dbReference type="AlphaFoldDB" id="A0AAD7IQV5"/>
<sequence>MLNTHPKSPWPIASDVQRALASLLSTNNVPLPAEVTMIRNLIHRLTTELAEGTGWGNHQLQLPAAEGRLDAYRGILSPVRRIPTELLCEIFLAVLPEAGLAGRPSDSLKVTRRHDKQTFYTAPWSLGQVCQRWRATAVGYAALWTRITLSRNPILIETQLYRSGNVPLDVDSGESQRFDPRSRPRC</sequence>
<comment type="caution">
    <text evidence="1">The sequence shown here is derived from an EMBL/GenBank/DDBJ whole genome shotgun (WGS) entry which is preliminary data.</text>
</comment>
<dbReference type="EMBL" id="JARKIB010000072">
    <property type="protein sequence ID" value="KAJ7748606.1"/>
    <property type="molecule type" value="Genomic_DNA"/>
</dbReference>
<name>A0AAD7IQV5_9AGAR</name>